<organism evidence="1 2">
    <name type="scientific">Datura stramonium</name>
    <name type="common">Jimsonweed</name>
    <name type="synonym">Common thornapple</name>
    <dbReference type="NCBI Taxonomy" id="4076"/>
    <lineage>
        <taxon>Eukaryota</taxon>
        <taxon>Viridiplantae</taxon>
        <taxon>Streptophyta</taxon>
        <taxon>Embryophyta</taxon>
        <taxon>Tracheophyta</taxon>
        <taxon>Spermatophyta</taxon>
        <taxon>Magnoliopsida</taxon>
        <taxon>eudicotyledons</taxon>
        <taxon>Gunneridae</taxon>
        <taxon>Pentapetalae</taxon>
        <taxon>asterids</taxon>
        <taxon>lamiids</taxon>
        <taxon>Solanales</taxon>
        <taxon>Solanaceae</taxon>
        <taxon>Solanoideae</taxon>
        <taxon>Datureae</taxon>
        <taxon>Datura</taxon>
    </lineage>
</organism>
<gene>
    <name evidence="1" type="ORF">HAX54_011825</name>
</gene>
<evidence type="ECO:0000313" key="2">
    <source>
        <dbReference type="Proteomes" id="UP000823775"/>
    </source>
</evidence>
<dbReference type="EMBL" id="JACEIK010016782">
    <property type="protein sequence ID" value="MCE5165713.1"/>
    <property type="molecule type" value="Genomic_DNA"/>
</dbReference>
<evidence type="ECO:0000313" key="1">
    <source>
        <dbReference type="EMBL" id="MCE5165713.1"/>
    </source>
</evidence>
<protein>
    <submittedName>
        <fullName evidence="1">Uncharacterized protein</fullName>
    </submittedName>
</protein>
<accession>A0ABS8Y509</accession>
<feature type="non-terminal residue" evidence="1">
    <location>
        <position position="1"/>
    </location>
</feature>
<proteinExistence type="predicted"/>
<keyword evidence="2" id="KW-1185">Reference proteome</keyword>
<sequence length="70" mass="7521">PLPLIRIPSVLRDCDRWLANESSVESIKPCVLPSACGASVFHGSPPASHRSFAGVASSFHSFLLFLIQSL</sequence>
<comment type="caution">
    <text evidence="1">The sequence shown here is derived from an EMBL/GenBank/DDBJ whole genome shotgun (WGS) entry which is preliminary data.</text>
</comment>
<feature type="non-terminal residue" evidence="1">
    <location>
        <position position="70"/>
    </location>
</feature>
<dbReference type="Proteomes" id="UP000823775">
    <property type="component" value="Unassembled WGS sequence"/>
</dbReference>
<reference evidence="1 2" key="1">
    <citation type="journal article" date="2021" name="BMC Genomics">
        <title>Datura genome reveals duplications of psychoactive alkaloid biosynthetic genes and high mutation rate following tissue culture.</title>
        <authorList>
            <person name="Rajewski A."/>
            <person name="Carter-House D."/>
            <person name="Stajich J."/>
            <person name="Litt A."/>
        </authorList>
    </citation>
    <scope>NUCLEOTIDE SEQUENCE [LARGE SCALE GENOMIC DNA]</scope>
    <source>
        <strain evidence="1">AR-01</strain>
    </source>
</reference>
<name>A0ABS8Y509_DATST</name>